<gene>
    <name evidence="2" type="ORF">NEZAVI_LOCUS10134</name>
</gene>
<dbReference type="AlphaFoldDB" id="A0A9P0HEQ7"/>
<evidence type="ECO:0000313" key="2">
    <source>
        <dbReference type="EMBL" id="CAH1401025.1"/>
    </source>
</evidence>
<proteinExistence type="predicted"/>
<dbReference type="Proteomes" id="UP001152798">
    <property type="component" value="Chromosome 5"/>
</dbReference>
<evidence type="ECO:0000313" key="3">
    <source>
        <dbReference type="Proteomes" id="UP001152798"/>
    </source>
</evidence>
<dbReference type="EMBL" id="OV725081">
    <property type="protein sequence ID" value="CAH1401025.1"/>
    <property type="molecule type" value="Genomic_DNA"/>
</dbReference>
<reference evidence="2" key="1">
    <citation type="submission" date="2022-01" db="EMBL/GenBank/DDBJ databases">
        <authorList>
            <person name="King R."/>
        </authorList>
    </citation>
    <scope>NUCLEOTIDE SEQUENCE</scope>
</reference>
<organism evidence="2 3">
    <name type="scientific">Nezara viridula</name>
    <name type="common">Southern green stink bug</name>
    <name type="synonym">Cimex viridulus</name>
    <dbReference type="NCBI Taxonomy" id="85310"/>
    <lineage>
        <taxon>Eukaryota</taxon>
        <taxon>Metazoa</taxon>
        <taxon>Ecdysozoa</taxon>
        <taxon>Arthropoda</taxon>
        <taxon>Hexapoda</taxon>
        <taxon>Insecta</taxon>
        <taxon>Pterygota</taxon>
        <taxon>Neoptera</taxon>
        <taxon>Paraneoptera</taxon>
        <taxon>Hemiptera</taxon>
        <taxon>Heteroptera</taxon>
        <taxon>Panheteroptera</taxon>
        <taxon>Pentatomomorpha</taxon>
        <taxon>Pentatomoidea</taxon>
        <taxon>Pentatomidae</taxon>
        <taxon>Pentatominae</taxon>
        <taxon>Nezara</taxon>
    </lineage>
</organism>
<accession>A0A9P0HEQ7</accession>
<feature type="region of interest" description="Disordered" evidence="1">
    <location>
        <begin position="52"/>
        <end position="76"/>
    </location>
</feature>
<keyword evidence="3" id="KW-1185">Reference proteome</keyword>
<sequence>MGDQEENEENNLEGIVSTTSAAESQATVVSSLEASQQNVSASRIVNTGLRIRVRDRDSTGPESSITVPEEDAPSSG</sequence>
<dbReference type="OrthoDB" id="10369164at2759"/>
<name>A0A9P0HEQ7_NEZVI</name>
<protein>
    <submittedName>
        <fullName evidence="2">Uncharacterized protein</fullName>
    </submittedName>
</protein>
<evidence type="ECO:0000256" key="1">
    <source>
        <dbReference type="SAM" id="MobiDB-lite"/>
    </source>
</evidence>